<dbReference type="Proteomes" id="UP001469553">
    <property type="component" value="Unassembled WGS sequence"/>
</dbReference>
<proteinExistence type="predicted"/>
<gene>
    <name evidence="1" type="ORF">AMECASPLE_017219</name>
</gene>
<comment type="caution">
    <text evidence="1">The sequence shown here is derived from an EMBL/GenBank/DDBJ whole genome shotgun (WGS) entry which is preliminary data.</text>
</comment>
<accession>A0ABV0ZBN2</accession>
<protein>
    <submittedName>
        <fullName evidence="1">Uncharacterized protein</fullName>
    </submittedName>
</protein>
<dbReference type="EMBL" id="JAHRIP010057711">
    <property type="protein sequence ID" value="MEQ2303461.1"/>
    <property type="molecule type" value="Genomic_DNA"/>
</dbReference>
<reference evidence="1 2" key="1">
    <citation type="submission" date="2021-06" db="EMBL/GenBank/DDBJ databases">
        <authorList>
            <person name="Palmer J.M."/>
        </authorList>
    </citation>
    <scope>NUCLEOTIDE SEQUENCE [LARGE SCALE GENOMIC DNA]</scope>
    <source>
        <strain evidence="1 2">AS_MEX2019</strain>
        <tissue evidence="1">Muscle</tissue>
    </source>
</reference>
<sequence length="112" mass="12198">MIVVGCSRDTFSRGSGVLLPTAAPAASTHCNINEASGSEIPAQARRPSAAEQWQSRWKARLKVGSKRTFLVFQYRLYTSVCLSSPPRLAGGPLESQMLLSHFNLTLFDAVMV</sequence>
<evidence type="ECO:0000313" key="2">
    <source>
        <dbReference type="Proteomes" id="UP001469553"/>
    </source>
</evidence>
<name>A0ABV0ZBN2_9TELE</name>
<evidence type="ECO:0000313" key="1">
    <source>
        <dbReference type="EMBL" id="MEQ2303461.1"/>
    </source>
</evidence>
<keyword evidence="2" id="KW-1185">Reference proteome</keyword>
<organism evidence="1 2">
    <name type="scientific">Ameca splendens</name>
    <dbReference type="NCBI Taxonomy" id="208324"/>
    <lineage>
        <taxon>Eukaryota</taxon>
        <taxon>Metazoa</taxon>
        <taxon>Chordata</taxon>
        <taxon>Craniata</taxon>
        <taxon>Vertebrata</taxon>
        <taxon>Euteleostomi</taxon>
        <taxon>Actinopterygii</taxon>
        <taxon>Neopterygii</taxon>
        <taxon>Teleostei</taxon>
        <taxon>Neoteleostei</taxon>
        <taxon>Acanthomorphata</taxon>
        <taxon>Ovalentaria</taxon>
        <taxon>Atherinomorphae</taxon>
        <taxon>Cyprinodontiformes</taxon>
        <taxon>Goodeidae</taxon>
        <taxon>Ameca</taxon>
    </lineage>
</organism>